<sequence length="1158" mass="132564">MSASAEKKTQKEWPFEILAVLIKSIYFETEIARSSITLNDACERFFYEIGDLSEMFPFSQCVLRSYKLLTSKEVLDKRIALDTSQKAMMLFKLNLQPDPSVLDLLLDHPDVTDQKCIEWLLEIKEVQMKKKNQAGPSSSNNVGLSAKRKRQGSAEERQAKERRQSSSKTDSRQASEEAGPGPSMDSSYAEEGASSYDANPELEEHDYRNTTRKLGKRDEDFDKVVQDVSSRKRHSGQVSVERCIDFFLHLEQCHKRKAYNFVHVCDEVELKLRFFKKSSSELNTFQSKRSVLKHKEVRLTIMLTAKSTGAKHLPYILIREGEGQKRAMRVEVPRCKKLFSGKLNLASTSLPHFTPKDMISFLKSGSGPDESYINQNLLIWDSNIAHNHNEVIDFLNRRKTDVVCFPEEENNTLQIADLFWKPKLLEGIRNNYKQWWIETGHLQTEPPSMEEYLPWIVDAWNSITRKEIVDSFASCGLDIGSGGIDPFKIRCFNKGGALENHVGLLDSRRQLRAQNKEDFEDYVTISNVDISFEEEAGADPDLLQAVKDVSREKKCFLKIGVIECIDFLVTLEHMMLRRRYQQILAINEVDLCFSFQKKAPLWQKQATYHKVRITVLLAAKLDGSKCRPFVVLPSKRKLTGKEWKQFATIKNQFKSRIELNAKPESSIDSSDLKRLLPTLLGRSQTTRKLVVWDSRSSHEEMTRFLKSRAVDSILVPENAVEVLQAANIYWKPEFIANLRENFQNWRETSADPNPDVPANDVFASWIADSWEKIPKNRIQESFVGTGLSGWRGQLDANRLHCFGVNGKLDGHRNLMEKRRSILATHMDLVQVEDEESEEEEDVDEEVELEGVEGNADEDLQGERPDEEELEEEDVDLEFDVFDANMIAAAFNIEGNARPAIQDAERIESGEEEEKGEDEEEAEDNHEVHNGRLDRMEDEVEDEELDEDGAEETDDEEEPTEEDEEKEENDAEESAPANPKAMSLREPSPEMMRNSQSTSSSSSNATSQQPSSPAQIETQRNPELQKPIKAHLILLALRKCASTMSRRLFDEFLKTLERQRYLTDVNKTVPLEILVDSVESIESRLVGNKTPRGDETNSVSLSVALAGFESFLATLNEEAFQQHLVRIRELKAKFENQEFNVLFEKIVFFFDHIFVSACQ</sequence>
<evidence type="ECO:0000259" key="2">
    <source>
        <dbReference type="Pfam" id="PF03184"/>
    </source>
</evidence>
<feature type="compositionally biased region" description="Basic and acidic residues" evidence="1">
    <location>
        <begin position="152"/>
        <end position="175"/>
    </location>
</feature>
<keyword evidence="4" id="KW-1185">Reference proteome</keyword>
<gene>
    <name evidence="3" type="ORF">CRE_18234</name>
</gene>
<dbReference type="KEGG" id="crq:GCK72_022068"/>
<dbReference type="Pfam" id="PF03184">
    <property type="entry name" value="DDE_1"/>
    <property type="match status" value="2"/>
</dbReference>
<dbReference type="CTD" id="9800993"/>
<evidence type="ECO:0000313" key="4">
    <source>
        <dbReference type="Proteomes" id="UP000008281"/>
    </source>
</evidence>
<feature type="compositionally biased region" description="Acidic residues" evidence="1">
    <location>
        <begin position="909"/>
        <end position="923"/>
    </location>
</feature>
<feature type="domain" description="DDE-1" evidence="2">
    <location>
        <begin position="298"/>
        <end position="472"/>
    </location>
</feature>
<feature type="region of interest" description="Disordered" evidence="1">
    <location>
        <begin position="130"/>
        <end position="214"/>
    </location>
</feature>
<feature type="compositionally biased region" description="Acidic residues" evidence="1">
    <location>
        <begin position="935"/>
        <end position="972"/>
    </location>
</feature>
<accession>E3NFH9</accession>
<feature type="domain" description="DDE-1" evidence="2">
    <location>
        <begin position="611"/>
        <end position="782"/>
    </location>
</feature>
<proteinExistence type="predicted"/>
<protein>
    <recommendedName>
        <fullName evidence="2">DDE-1 domain-containing protein</fullName>
    </recommendedName>
</protein>
<evidence type="ECO:0000313" key="3">
    <source>
        <dbReference type="EMBL" id="EFO96107.1"/>
    </source>
</evidence>
<evidence type="ECO:0000256" key="1">
    <source>
        <dbReference type="SAM" id="MobiDB-lite"/>
    </source>
</evidence>
<dbReference type="InParanoid" id="E3NFH9"/>
<dbReference type="InterPro" id="IPR004875">
    <property type="entry name" value="DDE_SF_endonuclease_dom"/>
</dbReference>
<dbReference type="Proteomes" id="UP000008281">
    <property type="component" value="Unassembled WGS sequence"/>
</dbReference>
<feature type="compositionally biased region" description="Polar residues" evidence="1">
    <location>
        <begin position="134"/>
        <end position="143"/>
    </location>
</feature>
<feature type="compositionally biased region" description="Basic and acidic residues" evidence="1">
    <location>
        <begin position="924"/>
        <end position="934"/>
    </location>
</feature>
<reference evidence="3" key="1">
    <citation type="submission" date="2007-07" db="EMBL/GenBank/DDBJ databases">
        <title>PCAP assembly of the Caenorhabditis remanei genome.</title>
        <authorList>
            <consortium name="The Caenorhabditis remanei Sequencing Consortium"/>
            <person name="Wilson R.K."/>
        </authorList>
    </citation>
    <scope>NUCLEOTIDE SEQUENCE [LARGE SCALE GENOMIC DNA]</scope>
    <source>
        <strain evidence="3">PB4641</strain>
    </source>
</reference>
<dbReference type="OrthoDB" id="5859790at2759"/>
<organism evidence="4">
    <name type="scientific">Caenorhabditis remanei</name>
    <name type="common">Caenorhabditis vulgaris</name>
    <dbReference type="NCBI Taxonomy" id="31234"/>
    <lineage>
        <taxon>Eukaryota</taxon>
        <taxon>Metazoa</taxon>
        <taxon>Ecdysozoa</taxon>
        <taxon>Nematoda</taxon>
        <taxon>Chromadorea</taxon>
        <taxon>Rhabditida</taxon>
        <taxon>Rhabditina</taxon>
        <taxon>Rhabditomorpha</taxon>
        <taxon>Rhabditoidea</taxon>
        <taxon>Rhabditidae</taxon>
        <taxon>Peloderinae</taxon>
        <taxon>Caenorhabditis</taxon>
    </lineage>
</organism>
<name>E3NFH9_CAERE</name>
<dbReference type="STRING" id="31234.E3NFH9"/>
<dbReference type="EMBL" id="DS268637">
    <property type="protein sequence ID" value="EFO96107.1"/>
    <property type="molecule type" value="Genomic_DNA"/>
</dbReference>
<dbReference type="AlphaFoldDB" id="E3NFH9"/>
<feature type="region of interest" description="Disordered" evidence="1">
    <location>
        <begin position="830"/>
        <end position="872"/>
    </location>
</feature>
<dbReference type="GO" id="GO:0003676">
    <property type="term" value="F:nucleic acid binding"/>
    <property type="evidence" value="ECO:0007669"/>
    <property type="project" value="InterPro"/>
</dbReference>
<feature type="compositionally biased region" description="Low complexity" evidence="1">
    <location>
        <begin position="993"/>
        <end position="1014"/>
    </location>
</feature>
<feature type="region of interest" description="Disordered" evidence="1">
    <location>
        <begin position="905"/>
        <end position="1018"/>
    </location>
</feature>
<dbReference type="GeneID" id="9800993"/>
<dbReference type="HOGENOM" id="CLU_275599_0_0_1"/>
<dbReference type="eggNOG" id="KOG3105">
    <property type="taxonomic scope" value="Eukaryota"/>
</dbReference>
<dbReference type="RefSeq" id="XP_003092854.2">
    <property type="nucleotide sequence ID" value="XM_003092806.2"/>
</dbReference>